<dbReference type="InterPro" id="IPR036390">
    <property type="entry name" value="WH_DNA-bd_sf"/>
</dbReference>
<evidence type="ECO:0000313" key="3">
    <source>
        <dbReference type="Proteomes" id="UP001500151"/>
    </source>
</evidence>
<dbReference type="SUPFAM" id="SSF46785">
    <property type="entry name" value="Winged helix' DNA-binding domain"/>
    <property type="match status" value="1"/>
</dbReference>
<proteinExistence type="predicted"/>
<comment type="caution">
    <text evidence="2">The sequence shown here is derived from an EMBL/GenBank/DDBJ whole genome shotgun (WGS) entry which is preliminary data.</text>
</comment>
<protein>
    <submittedName>
        <fullName evidence="2">Helix-turn-helix domain-containing protein</fullName>
    </submittedName>
</protein>
<reference evidence="2 3" key="1">
    <citation type="journal article" date="2019" name="Int. J. Syst. Evol. Microbiol.">
        <title>The Global Catalogue of Microorganisms (GCM) 10K type strain sequencing project: providing services to taxonomists for standard genome sequencing and annotation.</title>
        <authorList>
            <consortium name="The Broad Institute Genomics Platform"/>
            <consortium name="The Broad Institute Genome Sequencing Center for Infectious Disease"/>
            <person name="Wu L."/>
            <person name="Ma J."/>
        </authorList>
    </citation>
    <scope>NUCLEOTIDE SEQUENCE [LARGE SCALE GENOMIC DNA]</scope>
    <source>
        <strain evidence="2 3">JCM 4524</strain>
    </source>
</reference>
<dbReference type="Gene3D" id="1.10.10.2840">
    <property type="entry name" value="PucR C-terminal helix-turn-helix domain"/>
    <property type="match status" value="1"/>
</dbReference>
<dbReference type="RefSeq" id="WP_344395023.1">
    <property type="nucleotide sequence ID" value="NZ_BAAASJ010000104.1"/>
</dbReference>
<dbReference type="InterPro" id="IPR051448">
    <property type="entry name" value="CdaR-like_regulators"/>
</dbReference>
<organism evidence="2 3">
    <name type="scientific">Streptomyces vastus</name>
    <dbReference type="NCBI Taxonomy" id="285451"/>
    <lineage>
        <taxon>Bacteria</taxon>
        <taxon>Bacillati</taxon>
        <taxon>Actinomycetota</taxon>
        <taxon>Actinomycetes</taxon>
        <taxon>Kitasatosporales</taxon>
        <taxon>Streptomycetaceae</taxon>
        <taxon>Streptomyces</taxon>
    </lineage>
</organism>
<feature type="domain" description="PucR C-terminal helix-turn-helix" evidence="1">
    <location>
        <begin position="282"/>
        <end position="338"/>
    </location>
</feature>
<dbReference type="Proteomes" id="UP001500151">
    <property type="component" value="Unassembled WGS sequence"/>
</dbReference>
<dbReference type="InterPro" id="IPR042070">
    <property type="entry name" value="PucR_C-HTH_sf"/>
</dbReference>
<dbReference type="EMBL" id="BAAASJ010000104">
    <property type="protein sequence ID" value="GAA2654915.1"/>
    <property type="molecule type" value="Genomic_DNA"/>
</dbReference>
<keyword evidence="3" id="KW-1185">Reference proteome</keyword>
<dbReference type="PANTHER" id="PTHR33744:SF7">
    <property type="entry name" value="PUCR FAMILY TRANSCRIPTIONAL REGULATOR"/>
    <property type="match status" value="1"/>
</dbReference>
<dbReference type="Pfam" id="PF13556">
    <property type="entry name" value="HTH_30"/>
    <property type="match status" value="1"/>
</dbReference>
<name>A0ABN3RPF9_9ACTN</name>
<dbReference type="InterPro" id="IPR025736">
    <property type="entry name" value="PucR_C-HTH_dom"/>
</dbReference>
<evidence type="ECO:0000259" key="1">
    <source>
        <dbReference type="Pfam" id="PF13556"/>
    </source>
</evidence>
<dbReference type="PANTHER" id="PTHR33744">
    <property type="entry name" value="CARBOHYDRATE DIACID REGULATOR"/>
    <property type="match status" value="1"/>
</dbReference>
<accession>A0ABN3RPF9</accession>
<gene>
    <name evidence="2" type="ORF">GCM10010307_67500</name>
</gene>
<evidence type="ECO:0000313" key="2">
    <source>
        <dbReference type="EMBL" id="GAA2654915.1"/>
    </source>
</evidence>
<sequence length="344" mass="36607">MEALAARLSHLDSQAEGAIRVVMFYDTLMRRRVDLPALARASAGLAECVAGIRLHGTGRVIRMAPDGRQASAPPSPSSTTMPISLDEEEIGTVWLERPGPPGPLDEQLLERLAIAVAAVVERYGPARTTMADPALVELAISADCDEAARARALRLLGFAADLPVRVVAVRSHLPLDKIGGLLCPARPVKAAPLADVGVILATTVDPARFPADVRAGMGAAESPDRSWQQARTALRFTTPREPVVHYDDLGALALLAQIPRDAARGNSDVAAIARLSGNPDDLETLDAYCATGSVRRAADLLHLHHSSVARRLEQLGKTLGVELTEPTGLTRTRLALTAWRLLDG</sequence>